<proteinExistence type="predicted"/>
<organism evidence="1">
    <name type="scientific">bioreactor metagenome</name>
    <dbReference type="NCBI Taxonomy" id="1076179"/>
    <lineage>
        <taxon>unclassified sequences</taxon>
        <taxon>metagenomes</taxon>
        <taxon>ecological metagenomes</taxon>
    </lineage>
</organism>
<protein>
    <submittedName>
        <fullName evidence="1">Uncharacterized protein</fullName>
    </submittedName>
</protein>
<evidence type="ECO:0000313" key="1">
    <source>
        <dbReference type="EMBL" id="MPN62921.1"/>
    </source>
</evidence>
<dbReference type="EMBL" id="VSSQ01141618">
    <property type="protein sequence ID" value="MPN62921.1"/>
    <property type="molecule type" value="Genomic_DNA"/>
</dbReference>
<name>A0A645JH32_9ZZZZ</name>
<sequence length="121" mass="13877">MLIDPGTVLGPVLGMAAVHGGAPVRRIQKNEVVVQPGPVDQFRFQPVRQRHIQQRLAHRPRHADLEIRHPVRLLKRQCGFNPLEIGFTFRQHNLILVHGCFKIRRSALNPFPVRLADTYRS</sequence>
<reference evidence="1" key="1">
    <citation type="submission" date="2019-08" db="EMBL/GenBank/DDBJ databases">
        <authorList>
            <person name="Kucharzyk K."/>
            <person name="Murdoch R.W."/>
            <person name="Higgins S."/>
            <person name="Loffler F."/>
        </authorList>
    </citation>
    <scope>NUCLEOTIDE SEQUENCE</scope>
</reference>
<comment type="caution">
    <text evidence="1">The sequence shown here is derived from an EMBL/GenBank/DDBJ whole genome shotgun (WGS) entry which is preliminary data.</text>
</comment>
<gene>
    <name evidence="1" type="ORF">SDC9_210674</name>
</gene>
<accession>A0A645JH32</accession>
<dbReference type="AlphaFoldDB" id="A0A645JH32"/>